<dbReference type="PIRSF" id="PIRSF001492">
    <property type="entry name" value="IPGAM"/>
    <property type="match status" value="1"/>
</dbReference>
<dbReference type="InterPro" id="IPR005995">
    <property type="entry name" value="Pgm_bpd_ind"/>
</dbReference>
<feature type="binding site" evidence="10 12">
    <location>
        <begin position="153"/>
        <end position="154"/>
    </location>
    <ligand>
        <name>substrate</name>
    </ligand>
</feature>
<proteinExistence type="inferred from homology"/>
<evidence type="ECO:0000256" key="13">
    <source>
        <dbReference type="PIRSR" id="PIRSR001492-3"/>
    </source>
</evidence>
<evidence type="ECO:0000256" key="7">
    <source>
        <dbReference type="ARBA" id="ARBA00023211"/>
    </source>
</evidence>
<dbReference type="STRING" id="1073423.SAMN04488700_0266"/>
<dbReference type="GO" id="GO:0030145">
    <property type="term" value="F:manganese ion binding"/>
    <property type="evidence" value="ECO:0007669"/>
    <property type="project" value="UniProtKB-UniRule"/>
</dbReference>
<feature type="binding site" evidence="10 13">
    <location>
        <position position="443"/>
    </location>
    <ligand>
        <name>Mn(2+)</name>
        <dbReference type="ChEBI" id="CHEBI:29035"/>
        <label>2</label>
    </ligand>
</feature>
<evidence type="ECO:0000256" key="9">
    <source>
        <dbReference type="ARBA" id="ARBA00071648"/>
    </source>
</evidence>
<dbReference type="InterPro" id="IPR017850">
    <property type="entry name" value="Alkaline_phosphatase_core_sf"/>
</dbReference>
<dbReference type="RefSeq" id="WP_085558625.1">
    <property type="nucleotide sequence ID" value="NZ_FOAH01000014.1"/>
</dbReference>
<comment type="subunit">
    <text evidence="10">Monomer.</text>
</comment>
<keyword evidence="7 10" id="KW-0464">Manganese</keyword>
<comment type="similarity">
    <text evidence="3 10">Belongs to the BPG-independent phosphoglycerate mutase family.</text>
</comment>
<comment type="cofactor">
    <cofactor evidence="10">
        <name>Mn(2+)</name>
        <dbReference type="ChEBI" id="CHEBI:29035"/>
    </cofactor>
    <text evidence="10">Binds 2 manganese ions per subunit.</text>
</comment>
<dbReference type="EC" id="5.4.2.12" evidence="4 10"/>
<dbReference type="PANTHER" id="PTHR31637">
    <property type="entry name" value="2,3-BISPHOSPHOGLYCERATE-INDEPENDENT PHOSPHOGLYCERATE MUTASE"/>
    <property type="match status" value="1"/>
</dbReference>
<evidence type="ECO:0000256" key="12">
    <source>
        <dbReference type="PIRSR" id="PIRSR001492-2"/>
    </source>
</evidence>
<feature type="binding site" evidence="10 13">
    <location>
        <position position="442"/>
    </location>
    <ligand>
        <name>Mn(2+)</name>
        <dbReference type="ChEBI" id="CHEBI:29035"/>
        <label>2</label>
    </ligand>
</feature>
<dbReference type="HAMAP" id="MF_01038">
    <property type="entry name" value="GpmI"/>
    <property type="match status" value="1"/>
</dbReference>
<dbReference type="Pfam" id="PF01676">
    <property type="entry name" value="Metalloenzyme"/>
    <property type="match status" value="1"/>
</dbReference>
<accession>A0A1X7MPN6</accession>
<dbReference type="EMBL" id="FXBJ01000002">
    <property type="protein sequence ID" value="SMH26782.1"/>
    <property type="molecule type" value="Genomic_DNA"/>
</dbReference>
<dbReference type="Gene3D" id="3.40.720.10">
    <property type="entry name" value="Alkaline Phosphatase, subunit A"/>
    <property type="match status" value="1"/>
</dbReference>
<feature type="binding site" evidence="10 13">
    <location>
        <position position="401"/>
    </location>
    <ligand>
        <name>Mn(2+)</name>
        <dbReference type="ChEBI" id="CHEBI:29035"/>
        <label>1</label>
    </ligand>
</feature>
<keyword evidence="6 10" id="KW-0324">Glycolysis</keyword>
<dbReference type="GO" id="GO:0006007">
    <property type="term" value="P:glucose catabolic process"/>
    <property type="evidence" value="ECO:0007669"/>
    <property type="project" value="InterPro"/>
</dbReference>
<feature type="binding site" evidence="10 13">
    <location>
        <position position="405"/>
    </location>
    <ligand>
        <name>Mn(2+)</name>
        <dbReference type="ChEBI" id="CHEBI:29035"/>
        <label>1</label>
    </ligand>
</feature>
<dbReference type="Gene3D" id="3.40.1450.10">
    <property type="entry name" value="BPG-independent phosphoglycerate mutase, domain B"/>
    <property type="match status" value="1"/>
</dbReference>
<dbReference type="GO" id="GO:0006096">
    <property type="term" value="P:glycolytic process"/>
    <property type="evidence" value="ECO:0007669"/>
    <property type="project" value="UniProtKB-UniRule"/>
</dbReference>
<evidence type="ECO:0000313" key="17">
    <source>
        <dbReference type="Proteomes" id="UP000193435"/>
    </source>
</evidence>
<dbReference type="NCBIfam" id="TIGR01307">
    <property type="entry name" value="pgm_bpd_ind"/>
    <property type="match status" value="1"/>
</dbReference>
<evidence type="ECO:0000259" key="15">
    <source>
        <dbReference type="Pfam" id="PF06415"/>
    </source>
</evidence>
<dbReference type="UniPathway" id="UPA00109">
    <property type="reaction ID" value="UER00186"/>
</dbReference>
<feature type="binding site" evidence="10 13">
    <location>
        <position position="62"/>
    </location>
    <ligand>
        <name>Mn(2+)</name>
        <dbReference type="ChEBI" id="CHEBI:29035"/>
        <label>2</label>
    </ligand>
</feature>
<feature type="active site" description="Phosphoserine intermediate" evidence="10 11">
    <location>
        <position position="62"/>
    </location>
</feature>
<reference evidence="16 17" key="1">
    <citation type="submission" date="2017-04" db="EMBL/GenBank/DDBJ databases">
        <authorList>
            <person name="Afonso C.L."/>
            <person name="Miller P.J."/>
            <person name="Scott M.A."/>
            <person name="Spackman E."/>
            <person name="Goraichik I."/>
            <person name="Dimitrov K.M."/>
            <person name="Suarez D.L."/>
            <person name="Swayne D.E."/>
        </authorList>
    </citation>
    <scope>NUCLEOTIDE SEQUENCE [LARGE SCALE GENOMIC DNA]</scope>
    <source>
        <strain evidence="16 17">LMG26642</strain>
    </source>
</reference>
<dbReference type="Pfam" id="PF06415">
    <property type="entry name" value="iPGM_N"/>
    <property type="match status" value="1"/>
</dbReference>
<dbReference type="AlphaFoldDB" id="A0A1X7MPN6"/>
<dbReference type="GO" id="GO:0043937">
    <property type="term" value="P:regulation of sporulation"/>
    <property type="evidence" value="ECO:0007669"/>
    <property type="project" value="UniProtKB-ARBA"/>
</dbReference>
<dbReference type="FunFam" id="3.40.720.10:FF:000001">
    <property type="entry name" value="2,3-bisphosphoglycerate-independent phosphoglycerate mutase"/>
    <property type="match status" value="1"/>
</dbReference>
<dbReference type="InterPro" id="IPR006124">
    <property type="entry name" value="Metalloenzyme"/>
</dbReference>
<dbReference type="InterPro" id="IPR011258">
    <property type="entry name" value="BPG-indep_PGM_N"/>
</dbReference>
<feature type="binding site" evidence="10 12">
    <location>
        <position position="123"/>
    </location>
    <ligand>
        <name>substrate</name>
    </ligand>
</feature>
<name>A0A1X7MPN6_9LACT</name>
<dbReference type="PANTHER" id="PTHR31637:SF0">
    <property type="entry name" value="2,3-BISPHOSPHOGLYCERATE-INDEPENDENT PHOSPHOGLYCERATE MUTASE"/>
    <property type="match status" value="1"/>
</dbReference>
<evidence type="ECO:0000256" key="1">
    <source>
        <dbReference type="ARBA" id="ARBA00000370"/>
    </source>
</evidence>
<evidence type="ECO:0000256" key="2">
    <source>
        <dbReference type="ARBA" id="ARBA00004798"/>
    </source>
</evidence>
<feature type="domain" description="BPG-independent PGAM N-terminal" evidence="15">
    <location>
        <begin position="82"/>
        <end position="297"/>
    </location>
</feature>
<evidence type="ECO:0000256" key="11">
    <source>
        <dbReference type="PIRSR" id="PIRSR001492-1"/>
    </source>
</evidence>
<feature type="binding site" evidence="10 12">
    <location>
        <position position="191"/>
    </location>
    <ligand>
        <name>substrate</name>
    </ligand>
</feature>
<protein>
    <recommendedName>
        <fullName evidence="9 10">2,3-bisphosphoglycerate-independent phosphoglycerate mutase</fullName>
        <shortName evidence="10">BPG-independent PGAM</shortName>
        <shortName evidence="10">Phosphoglyceromutase</shortName>
        <shortName evidence="10">iPGM</shortName>
        <ecNumber evidence="4 10">5.4.2.12</ecNumber>
    </recommendedName>
</protein>
<evidence type="ECO:0000256" key="6">
    <source>
        <dbReference type="ARBA" id="ARBA00023152"/>
    </source>
</evidence>
<sequence>MKKSPVAIIILDGLGWRNEVMGNAVAQAKKPNFDRYMDIYPHNQLKASGLDVGLPAGQMGNSEVGHTNIGAGRIVYQSLTRIDKAIEDGDFQVNPVLSGAMNHTIENQSDLHLFGLLSDGGVHSHINHLISLIKTAKEKGVRNIYVHAFLDGRDVAPNSGIGYVEQLEKAMQEIGAGEIATVSGRFYAMDRDKRWERVEKAYNAIAHGEGVKATSAMEAVQTSYASEKFDEFVLPTVIEKDGKPVANVKSNDAIIFFNFRPDRAIQLSNAFTNDEWEHFERGVRAQNVKFVTMTLYNPSIKAEVAFAPIPMNNVIGEVLSDKGLKQLRIAETEKYPHVTFFMNGGRNEEFPGENRILIPSPKVETYDLKPEMSAYEVTDALVADIEADQSDAIILNFANPDMVGHSGMLEPTIKAIEAVDENLGRIVDAIVAKGGYAIIFADHGNADTMLTPEGNPHTAHTTVPVPVIVTKKGVTLREGGRLADIAPTMLDLLNIEKPVEMTGESLIINP</sequence>
<dbReference type="SUPFAM" id="SSF53649">
    <property type="entry name" value="Alkaline phosphatase-like"/>
    <property type="match status" value="1"/>
</dbReference>
<feature type="binding site" evidence="10 12">
    <location>
        <begin position="260"/>
        <end position="263"/>
    </location>
    <ligand>
        <name>substrate</name>
    </ligand>
</feature>
<feature type="binding site" evidence="10 13">
    <location>
        <position position="460"/>
    </location>
    <ligand>
        <name>Mn(2+)</name>
        <dbReference type="ChEBI" id="CHEBI:29035"/>
        <label>1</label>
    </ligand>
</feature>
<comment type="function">
    <text evidence="10">Catalyzes the interconversion of 2-phosphoglycerate and 3-phosphoglycerate.</text>
</comment>
<evidence type="ECO:0000256" key="5">
    <source>
        <dbReference type="ARBA" id="ARBA00022723"/>
    </source>
</evidence>
<dbReference type="SUPFAM" id="SSF64158">
    <property type="entry name" value="2,3-Bisphosphoglycerate-independent phosphoglycerate mutase, substrate-binding domain"/>
    <property type="match status" value="1"/>
</dbReference>
<feature type="binding site" evidence="10 12">
    <location>
        <position position="185"/>
    </location>
    <ligand>
        <name>substrate</name>
    </ligand>
</feature>
<evidence type="ECO:0000256" key="10">
    <source>
        <dbReference type="HAMAP-Rule" id="MF_01038"/>
    </source>
</evidence>
<evidence type="ECO:0000256" key="4">
    <source>
        <dbReference type="ARBA" id="ARBA00012026"/>
    </source>
</evidence>
<evidence type="ECO:0000259" key="14">
    <source>
        <dbReference type="Pfam" id="PF01676"/>
    </source>
</evidence>
<gene>
    <name evidence="10" type="primary">gpmI</name>
    <name evidence="16" type="ORF">SAMN04488700_0266</name>
</gene>
<dbReference type="CDD" id="cd16010">
    <property type="entry name" value="iPGM"/>
    <property type="match status" value="1"/>
</dbReference>
<keyword evidence="8 10" id="KW-0413">Isomerase</keyword>
<evidence type="ECO:0000256" key="3">
    <source>
        <dbReference type="ARBA" id="ARBA00008819"/>
    </source>
</evidence>
<feature type="binding site" evidence="10 13">
    <location>
        <position position="12"/>
    </location>
    <ligand>
        <name>Mn(2+)</name>
        <dbReference type="ChEBI" id="CHEBI:29035"/>
        <label>2</label>
    </ligand>
</feature>
<keyword evidence="5 10" id="KW-0479">Metal-binding</keyword>
<dbReference type="GO" id="GO:0005829">
    <property type="term" value="C:cytosol"/>
    <property type="evidence" value="ECO:0007669"/>
    <property type="project" value="TreeGrafter"/>
</dbReference>
<evidence type="ECO:0000313" key="16">
    <source>
        <dbReference type="EMBL" id="SMH26782.1"/>
    </source>
</evidence>
<comment type="pathway">
    <text evidence="2 10">Carbohydrate degradation; glycolysis; pyruvate from D-glyceraldehyde 3-phosphate: step 3/5.</text>
</comment>
<comment type="catalytic activity">
    <reaction evidence="1 10">
        <text>(2R)-2-phosphoglycerate = (2R)-3-phosphoglycerate</text>
        <dbReference type="Rhea" id="RHEA:15901"/>
        <dbReference type="ChEBI" id="CHEBI:58272"/>
        <dbReference type="ChEBI" id="CHEBI:58289"/>
        <dbReference type="EC" id="5.4.2.12"/>
    </reaction>
</comment>
<evidence type="ECO:0000256" key="8">
    <source>
        <dbReference type="ARBA" id="ARBA00023235"/>
    </source>
</evidence>
<feature type="binding site" evidence="10 12">
    <location>
        <position position="334"/>
    </location>
    <ligand>
        <name>substrate</name>
    </ligand>
</feature>
<dbReference type="GO" id="GO:0004619">
    <property type="term" value="F:phosphoglycerate mutase activity"/>
    <property type="evidence" value="ECO:0007669"/>
    <property type="project" value="UniProtKB-UniRule"/>
</dbReference>
<dbReference type="FunFam" id="3.40.1450.10:FF:000001">
    <property type="entry name" value="2,3-bisphosphoglycerate-independent phosphoglycerate mutase"/>
    <property type="match status" value="1"/>
</dbReference>
<dbReference type="OrthoDB" id="9800863at2"/>
<organism evidence="16 17">
    <name type="scientific">Carnobacterium iners</name>
    <dbReference type="NCBI Taxonomy" id="1073423"/>
    <lineage>
        <taxon>Bacteria</taxon>
        <taxon>Bacillati</taxon>
        <taxon>Bacillota</taxon>
        <taxon>Bacilli</taxon>
        <taxon>Lactobacillales</taxon>
        <taxon>Carnobacteriaceae</taxon>
        <taxon>Carnobacterium</taxon>
    </lineage>
</organism>
<feature type="domain" description="Metalloenzyme" evidence="14">
    <location>
        <begin position="5"/>
        <end position="497"/>
    </location>
</feature>
<keyword evidence="17" id="KW-1185">Reference proteome</keyword>
<dbReference type="InterPro" id="IPR036646">
    <property type="entry name" value="PGAM_B_sf"/>
</dbReference>
<dbReference type="Proteomes" id="UP000193435">
    <property type="component" value="Unassembled WGS sequence"/>
</dbReference>